<dbReference type="PANTHER" id="PTHR43289">
    <property type="entry name" value="MITOGEN-ACTIVATED PROTEIN KINASE KINASE KINASE 20-RELATED"/>
    <property type="match status" value="1"/>
</dbReference>
<keyword evidence="3" id="KW-0808">Transferase</keyword>
<evidence type="ECO:0000313" key="10">
    <source>
        <dbReference type="EMBL" id="GIJ51569.1"/>
    </source>
</evidence>
<dbReference type="EC" id="2.7.11.1" evidence="1"/>
<organism evidence="10 11">
    <name type="scientific">Virgisporangium aliadipatigenens</name>
    <dbReference type="NCBI Taxonomy" id="741659"/>
    <lineage>
        <taxon>Bacteria</taxon>
        <taxon>Bacillati</taxon>
        <taxon>Actinomycetota</taxon>
        <taxon>Actinomycetes</taxon>
        <taxon>Micromonosporales</taxon>
        <taxon>Micromonosporaceae</taxon>
        <taxon>Virgisporangium</taxon>
    </lineage>
</organism>
<keyword evidence="6 7" id="KW-0067">ATP-binding</keyword>
<dbReference type="InterPro" id="IPR008271">
    <property type="entry name" value="Ser/Thr_kinase_AS"/>
</dbReference>
<evidence type="ECO:0000256" key="3">
    <source>
        <dbReference type="ARBA" id="ARBA00022679"/>
    </source>
</evidence>
<dbReference type="PROSITE" id="PS00107">
    <property type="entry name" value="PROTEIN_KINASE_ATP"/>
    <property type="match status" value="1"/>
</dbReference>
<gene>
    <name evidence="10" type="ORF">Val02_84550</name>
</gene>
<proteinExistence type="predicted"/>
<dbReference type="PROSITE" id="PS50231">
    <property type="entry name" value="RICIN_B_LECTIN"/>
    <property type="match status" value="1"/>
</dbReference>
<reference evidence="10" key="1">
    <citation type="submission" date="2021-01" db="EMBL/GenBank/DDBJ databases">
        <title>Whole genome shotgun sequence of Virgisporangium aliadipatigenens NBRC 105644.</title>
        <authorList>
            <person name="Komaki H."/>
            <person name="Tamura T."/>
        </authorList>
    </citation>
    <scope>NUCLEOTIDE SEQUENCE</scope>
    <source>
        <strain evidence="10">NBRC 105644</strain>
    </source>
</reference>
<keyword evidence="2" id="KW-0723">Serine/threonine-protein kinase</keyword>
<evidence type="ECO:0000256" key="7">
    <source>
        <dbReference type="PROSITE-ProRule" id="PRU10141"/>
    </source>
</evidence>
<keyword evidence="4 7" id="KW-0547">Nucleotide-binding</keyword>
<accession>A0A8J3YTW9</accession>
<name>A0A8J3YTW9_9ACTN</name>
<dbReference type="SMART" id="SM00458">
    <property type="entry name" value="RICIN"/>
    <property type="match status" value="1"/>
</dbReference>
<dbReference type="EMBL" id="BOPF01000050">
    <property type="protein sequence ID" value="GIJ51569.1"/>
    <property type="molecule type" value="Genomic_DNA"/>
</dbReference>
<dbReference type="GO" id="GO:0005524">
    <property type="term" value="F:ATP binding"/>
    <property type="evidence" value="ECO:0007669"/>
    <property type="project" value="UniProtKB-UniRule"/>
</dbReference>
<keyword evidence="8" id="KW-1133">Transmembrane helix</keyword>
<dbReference type="InterPro" id="IPR011009">
    <property type="entry name" value="Kinase-like_dom_sf"/>
</dbReference>
<dbReference type="PROSITE" id="PS00108">
    <property type="entry name" value="PROTEIN_KINASE_ST"/>
    <property type="match status" value="1"/>
</dbReference>
<feature type="domain" description="Protein kinase" evidence="9">
    <location>
        <begin position="13"/>
        <end position="269"/>
    </location>
</feature>
<evidence type="ECO:0000313" key="11">
    <source>
        <dbReference type="Proteomes" id="UP000619260"/>
    </source>
</evidence>
<dbReference type="AlphaFoldDB" id="A0A8J3YTW9"/>
<comment type="caution">
    <text evidence="10">The sequence shown here is derived from an EMBL/GenBank/DDBJ whole genome shotgun (WGS) entry which is preliminary data.</text>
</comment>
<dbReference type="SUPFAM" id="SSF50370">
    <property type="entry name" value="Ricin B-like lectins"/>
    <property type="match status" value="1"/>
</dbReference>
<feature type="binding site" evidence="7">
    <location>
        <position position="42"/>
    </location>
    <ligand>
        <name>ATP</name>
        <dbReference type="ChEBI" id="CHEBI:30616"/>
    </ligand>
</feature>
<evidence type="ECO:0000256" key="2">
    <source>
        <dbReference type="ARBA" id="ARBA00022527"/>
    </source>
</evidence>
<keyword evidence="5" id="KW-0418">Kinase</keyword>
<evidence type="ECO:0000256" key="1">
    <source>
        <dbReference type="ARBA" id="ARBA00012513"/>
    </source>
</evidence>
<dbReference type="Gene3D" id="2.80.10.50">
    <property type="match status" value="1"/>
</dbReference>
<dbReference type="Gene3D" id="1.10.510.10">
    <property type="entry name" value="Transferase(Phosphotransferase) domain 1"/>
    <property type="match status" value="1"/>
</dbReference>
<dbReference type="CDD" id="cd14014">
    <property type="entry name" value="STKc_PknB_like"/>
    <property type="match status" value="1"/>
</dbReference>
<dbReference type="Gene3D" id="3.30.200.20">
    <property type="entry name" value="Phosphorylase Kinase, domain 1"/>
    <property type="match status" value="1"/>
</dbReference>
<dbReference type="SUPFAM" id="SSF56112">
    <property type="entry name" value="Protein kinase-like (PK-like)"/>
    <property type="match status" value="1"/>
</dbReference>
<evidence type="ECO:0000259" key="9">
    <source>
        <dbReference type="PROSITE" id="PS50011"/>
    </source>
</evidence>
<evidence type="ECO:0000256" key="8">
    <source>
        <dbReference type="SAM" id="Phobius"/>
    </source>
</evidence>
<keyword evidence="8" id="KW-0812">Transmembrane</keyword>
<evidence type="ECO:0000256" key="6">
    <source>
        <dbReference type="ARBA" id="ARBA00022840"/>
    </source>
</evidence>
<dbReference type="Pfam" id="PF00069">
    <property type="entry name" value="Pkinase"/>
    <property type="match status" value="1"/>
</dbReference>
<dbReference type="Proteomes" id="UP000619260">
    <property type="component" value="Unassembled WGS sequence"/>
</dbReference>
<keyword evidence="11" id="KW-1185">Reference proteome</keyword>
<sequence length="455" mass="48524">MTDTSSRIVAGRYRLVRQLGQGGMGRVWLGRDETLRRDVAVKELLSPPGLTDEARDDLRERSMREARAIARIDQANVVRIFDVVHDGGEPWIVMEFVPSRSLDEIIATEGTLSPRRVARIGVAVLAALRAAHDVGISHRDVKPANILLGQDGRVVLTDFGVAAHADDPSMTQTGVVLGSPEYVAPERATEGIGGPAADLWSLGATLYAAVEGQAPFRRSTSMATLVALATEEPAPATNAGPLAGALDGLLRKDVRRRIDGAEAARRLAAAAGGRKGLDLGTFRWWLRSRLRKHRWRLVGGFAALVMLAAFVVPLMGGKDPGPTAGQAGSVPGRQLVHQSTGRCVDIPGGAPDTKSPVRLWDCTGGPGQRLTLPTDGTLRALGRCLETGSPALGSGLRLAECTGAEAQLFTLTPDSALMQKSTGRCVEPATKDAEPGTWLRMWDCTGAPTQRWRLD</sequence>
<dbReference type="InterPro" id="IPR000719">
    <property type="entry name" value="Prot_kinase_dom"/>
</dbReference>
<evidence type="ECO:0000256" key="5">
    <source>
        <dbReference type="ARBA" id="ARBA00022777"/>
    </source>
</evidence>
<dbReference type="SMART" id="SM00220">
    <property type="entry name" value="S_TKc"/>
    <property type="match status" value="1"/>
</dbReference>
<protein>
    <recommendedName>
        <fullName evidence="1">non-specific serine/threonine protein kinase</fullName>
        <ecNumber evidence="1">2.7.11.1</ecNumber>
    </recommendedName>
</protein>
<dbReference type="PROSITE" id="PS50011">
    <property type="entry name" value="PROTEIN_KINASE_DOM"/>
    <property type="match status" value="1"/>
</dbReference>
<keyword evidence="8" id="KW-0472">Membrane</keyword>
<dbReference type="InterPro" id="IPR017441">
    <property type="entry name" value="Protein_kinase_ATP_BS"/>
</dbReference>
<dbReference type="GO" id="GO:0004674">
    <property type="term" value="F:protein serine/threonine kinase activity"/>
    <property type="evidence" value="ECO:0007669"/>
    <property type="project" value="UniProtKB-KW"/>
</dbReference>
<dbReference type="Pfam" id="PF00652">
    <property type="entry name" value="Ricin_B_lectin"/>
    <property type="match status" value="1"/>
</dbReference>
<dbReference type="InterPro" id="IPR000772">
    <property type="entry name" value="Ricin_B_lectin"/>
</dbReference>
<feature type="transmembrane region" description="Helical" evidence="8">
    <location>
        <begin position="297"/>
        <end position="316"/>
    </location>
</feature>
<dbReference type="InterPro" id="IPR035992">
    <property type="entry name" value="Ricin_B-like_lectins"/>
</dbReference>
<evidence type="ECO:0000256" key="4">
    <source>
        <dbReference type="ARBA" id="ARBA00022741"/>
    </source>
</evidence>
<dbReference type="PANTHER" id="PTHR43289:SF6">
    <property type="entry name" value="SERINE_THREONINE-PROTEIN KINASE NEKL-3"/>
    <property type="match status" value="1"/>
</dbReference>